<reference evidence="2 3" key="2">
    <citation type="journal article" date="2022" name="Mol. Biol. Evol.">
        <title>Comparative Genomics Reveals Insights into the Divergent Evolution of Astigmatic Mites and Household Pest Adaptations.</title>
        <authorList>
            <person name="Xiong Q."/>
            <person name="Wan A.T."/>
            <person name="Liu X."/>
            <person name="Fung C.S."/>
            <person name="Xiao X."/>
            <person name="Malainual N."/>
            <person name="Hou J."/>
            <person name="Wang L."/>
            <person name="Wang M."/>
            <person name="Yang K.Y."/>
            <person name="Cui Y."/>
            <person name="Leung E.L."/>
            <person name="Nong W."/>
            <person name="Shin S.K."/>
            <person name="Au S.W."/>
            <person name="Jeong K.Y."/>
            <person name="Chew F.T."/>
            <person name="Hui J.H."/>
            <person name="Leung T.F."/>
            <person name="Tungtrongchitr A."/>
            <person name="Zhong N."/>
            <person name="Liu Z."/>
            <person name="Tsui S.K."/>
        </authorList>
    </citation>
    <scope>NUCLEOTIDE SEQUENCE [LARGE SCALE GENOMIC DNA]</scope>
    <source>
        <strain evidence="2">Derp</strain>
    </source>
</reference>
<dbReference type="Proteomes" id="UP000887458">
    <property type="component" value="Unassembled WGS sequence"/>
</dbReference>
<proteinExistence type="predicted"/>
<keyword evidence="3" id="KW-1185">Reference proteome</keyword>
<protein>
    <submittedName>
        <fullName evidence="2">Uncharacterized protein</fullName>
    </submittedName>
</protein>
<name>A0ABQ8IVT8_DERPT</name>
<organism evidence="2 3">
    <name type="scientific">Dermatophagoides pteronyssinus</name>
    <name type="common">European house dust mite</name>
    <dbReference type="NCBI Taxonomy" id="6956"/>
    <lineage>
        <taxon>Eukaryota</taxon>
        <taxon>Metazoa</taxon>
        <taxon>Ecdysozoa</taxon>
        <taxon>Arthropoda</taxon>
        <taxon>Chelicerata</taxon>
        <taxon>Arachnida</taxon>
        <taxon>Acari</taxon>
        <taxon>Acariformes</taxon>
        <taxon>Sarcoptiformes</taxon>
        <taxon>Astigmata</taxon>
        <taxon>Psoroptidia</taxon>
        <taxon>Analgoidea</taxon>
        <taxon>Pyroglyphidae</taxon>
        <taxon>Dermatophagoidinae</taxon>
        <taxon>Dermatophagoides</taxon>
    </lineage>
</organism>
<dbReference type="EMBL" id="NJHN03000110">
    <property type="protein sequence ID" value="KAH9414399.1"/>
    <property type="molecule type" value="Genomic_DNA"/>
</dbReference>
<feature type="signal peptide" evidence="1">
    <location>
        <begin position="1"/>
        <end position="15"/>
    </location>
</feature>
<evidence type="ECO:0000313" key="3">
    <source>
        <dbReference type="Proteomes" id="UP000887458"/>
    </source>
</evidence>
<comment type="caution">
    <text evidence="2">The sequence shown here is derived from an EMBL/GenBank/DDBJ whole genome shotgun (WGS) entry which is preliminary data.</text>
</comment>
<gene>
    <name evidence="2" type="ORF">DERP_014420</name>
</gene>
<keyword evidence="1" id="KW-0732">Signal</keyword>
<accession>A0ABQ8IVT8</accession>
<evidence type="ECO:0000313" key="2">
    <source>
        <dbReference type="EMBL" id="KAH9414399.1"/>
    </source>
</evidence>
<sequence length="77" mass="9107">MFFLLLLLSIEDKDNDDDEDEEEGSGKNVCDVRLHYNSHTRKHTVINAIKYYTDKLMRLVGTFSFKKQNFKKNSTFN</sequence>
<reference evidence="2 3" key="1">
    <citation type="journal article" date="2018" name="J. Allergy Clin. Immunol.">
        <title>High-quality assembly of Dermatophagoides pteronyssinus genome and transcriptome reveals a wide range of novel allergens.</title>
        <authorList>
            <person name="Liu X.Y."/>
            <person name="Yang K.Y."/>
            <person name="Wang M.Q."/>
            <person name="Kwok J.S."/>
            <person name="Zeng X."/>
            <person name="Yang Z."/>
            <person name="Xiao X.J."/>
            <person name="Lau C.P."/>
            <person name="Li Y."/>
            <person name="Huang Z.M."/>
            <person name="Ba J.G."/>
            <person name="Yim A.K."/>
            <person name="Ouyang C.Y."/>
            <person name="Ngai S.M."/>
            <person name="Chan T.F."/>
            <person name="Leung E.L."/>
            <person name="Liu L."/>
            <person name="Liu Z.G."/>
            <person name="Tsui S.K."/>
        </authorList>
    </citation>
    <scope>NUCLEOTIDE SEQUENCE [LARGE SCALE GENOMIC DNA]</scope>
    <source>
        <strain evidence="2">Derp</strain>
    </source>
</reference>
<evidence type="ECO:0000256" key="1">
    <source>
        <dbReference type="SAM" id="SignalP"/>
    </source>
</evidence>
<feature type="chain" id="PRO_5046813209" evidence="1">
    <location>
        <begin position="16"/>
        <end position="77"/>
    </location>
</feature>